<organism evidence="2 3">
    <name type="scientific">Paenibacillus algorifonticola</name>
    <dbReference type="NCBI Taxonomy" id="684063"/>
    <lineage>
        <taxon>Bacteria</taxon>
        <taxon>Bacillati</taxon>
        <taxon>Bacillota</taxon>
        <taxon>Bacilli</taxon>
        <taxon>Bacillales</taxon>
        <taxon>Paenibacillaceae</taxon>
        <taxon>Paenibacillus</taxon>
    </lineage>
</organism>
<dbReference type="GO" id="GO:0051536">
    <property type="term" value="F:iron-sulfur cluster binding"/>
    <property type="evidence" value="ECO:0007669"/>
    <property type="project" value="InterPro"/>
</dbReference>
<dbReference type="InterPro" id="IPR036010">
    <property type="entry name" value="2Fe-2S_ferredoxin-like_sf"/>
</dbReference>
<dbReference type="AlphaFoldDB" id="A0A1I2C1M8"/>
<evidence type="ECO:0000256" key="1">
    <source>
        <dbReference type="ARBA" id="ARBA00023002"/>
    </source>
</evidence>
<dbReference type="SUPFAM" id="SSF54292">
    <property type="entry name" value="2Fe-2S ferredoxin-like"/>
    <property type="match status" value="1"/>
</dbReference>
<dbReference type="EMBL" id="FONN01000004">
    <property type="protein sequence ID" value="SFE62281.1"/>
    <property type="molecule type" value="Genomic_DNA"/>
</dbReference>
<dbReference type="Proteomes" id="UP000183410">
    <property type="component" value="Unassembled WGS sequence"/>
</dbReference>
<dbReference type="OrthoDB" id="573392at2"/>
<dbReference type="RefSeq" id="WP_046233482.1">
    <property type="nucleotide sequence ID" value="NZ_FONN01000004.1"/>
</dbReference>
<dbReference type="Gene3D" id="3.10.20.440">
    <property type="entry name" value="2Fe-2S iron-sulphur cluster binding domain, sarcosine oxidase, alpha subunit, N-terminal domain"/>
    <property type="match status" value="1"/>
</dbReference>
<sequence>MERIQNHPILGRWQTPREPVAFTFNGKPMMGLKGEPIAAALLAADVRTLRRHEESGHARGLYCAIGHCMECRLSVEGKGLVRSCLTPLEEGMCISEGLQLPNEITGRKLL</sequence>
<proteinExistence type="predicted"/>
<dbReference type="InterPro" id="IPR042204">
    <property type="entry name" value="2Fe-2S-bd_N"/>
</dbReference>
<accession>A0A1I2C1M8</accession>
<evidence type="ECO:0000313" key="2">
    <source>
        <dbReference type="EMBL" id="SFE62281.1"/>
    </source>
</evidence>
<dbReference type="GO" id="GO:0016491">
    <property type="term" value="F:oxidoreductase activity"/>
    <property type="evidence" value="ECO:0007669"/>
    <property type="project" value="UniProtKB-KW"/>
</dbReference>
<keyword evidence="3" id="KW-1185">Reference proteome</keyword>
<gene>
    <name evidence="2" type="ORF">SAMN04487969_104213</name>
</gene>
<evidence type="ECO:0000313" key="3">
    <source>
        <dbReference type="Proteomes" id="UP000183410"/>
    </source>
</evidence>
<name>A0A1I2C1M8_9BACL</name>
<dbReference type="Pfam" id="PF13510">
    <property type="entry name" value="Fer2_4"/>
    <property type="match status" value="1"/>
</dbReference>
<reference evidence="3" key="1">
    <citation type="submission" date="2016-10" db="EMBL/GenBank/DDBJ databases">
        <authorList>
            <person name="Varghese N."/>
            <person name="Submissions S."/>
        </authorList>
    </citation>
    <scope>NUCLEOTIDE SEQUENCE [LARGE SCALE GENOMIC DNA]</scope>
    <source>
        <strain evidence="3">CGMCC 1.10223</strain>
    </source>
</reference>
<protein>
    <submittedName>
        <fullName evidence="2">Sarcosine oxidase subunit alpha</fullName>
    </submittedName>
</protein>
<keyword evidence="1" id="KW-0560">Oxidoreductase</keyword>